<gene>
    <name evidence="1" type="ORF">RUE5091_00022</name>
</gene>
<keyword evidence="2" id="KW-1185">Reference proteome</keyword>
<dbReference type="RefSeq" id="WP_058279866.1">
    <property type="nucleotide sequence ID" value="NZ_CYUD01000001.1"/>
</dbReference>
<proteinExistence type="predicted"/>
<evidence type="ECO:0000313" key="2">
    <source>
        <dbReference type="Proteomes" id="UP000051260"/>
    </source>
</evidence>
<dbReference type="Proteomes" id="UP000051260">
    <property type="component" value="Unassembled WGS sequence"/>
</dbReference>
<reference evidence="2" key="1">
    <citation type="submission" date="2015-09" db="EMBL/GenBank/DDBJ databases">
        <authorList>
            <person name="Rodrigo-Torres L."/>
            <person name="Arahal D.R."/>
        </authorList>
    </citation>
    <scope>NUCLEOTIDE SEQUENCE [LARGE SCALE GENOMIC DNA]</scope>
    <source>
        <strain evidence="2">CECT 5091</strain>
    </source>
</reference>
<dbReference type="InterPro" id="IPR006517">
    <property type="entry name" value="Phage_terminase_lsu-like_C"/>
</dbReference>
<accession>A0A0P1I8K5</accession>
<dbReference type="NCBIfam" id="TIGR01630">
    <property type="entry name" value="psiM2_ORF9"/>
    <property type="match status" value="1"/>
</dbReference>
<name>A0A0P1I8K5_9RHOB</name>
<dbReference type="AlphaFoldDB" id="A0A0P1I8K5"/>
<dbReference type="STRING" id="1715692.RUE5091_00022"/>
<protein>
    <submittedName>
        <fullName evidence="1">Terminase-like family protein</fullName>
    </submittedName>
</protein>
<sequence length="116" mass="13311">MRAARALRQKFKPRLIVVEKAGVGFALGTDLLRDGLRDVQGLDVKGDKVERMSVQCAKIEAGFVRLPKSLPWLETYLKEMGEFPQGRYDDQVDSTSQILRTLDMRPWQIRGLSRYK</sequence>
<evidence type="ECO:0000313" key="1">
    <source>
        <dbReference type="EMBL" id="CUJ82713.1"/>
    </source>
</evidence>
<organism evidence="1 2">
    <name type="scientific">Ruegeria denitrificans</name>
    <dbReference type="NCBI Taxonomy" id="1715692"/>
    <lineage>
        <taxon>Bacteria</taxon>
        <taxon>Pseudomonadati</taxon>
        <taxon>Pseudomonadota</taxon>
        <taxon>Alphaproteobacteria</taxon>
        <taxon>Rhodobacterales</taxon>
        <taxon>Roseobacteraceae</taxon>
        <taxon>Ruegeria</taxon>
    </lineage>
</organism>
<dbReference type="EMBL" id="CYUD01000001">
    <property type="protein sequence ID" value="CUJ82713.1"/>
    <property type="molecule type" value="Genomic_DNA"/>
</dbReference>